<evidence type="ECO:0000256" key="4">
    <source>
        <dbReference type="ARBA" id="ARBA00022833"/>
    </source>
</evidence>
<dbReference type="PROSITE" id="PS00636">
    <property type="entry name" value="DNAJ_1"/>
    <property type="match status" value="1"/>
</dbReference>
<dbReference type="EMBL" id="MFAM01000001">
    <property type="protein sequence ID" value="OGD80176.1"/>
    <property type="molecule type" value="Genomic_DNA"/>
</dbReference>
<dbReference type="Gene3D" id="1.10.287.110">
    <property type="entry name" value="DnaJ domain"/>
    <property type="match status" value="1"/>
</dbReference>
<evidence type="ECO:0000256" key="5">
    <source>
        <dbReference type="ARBA" id="ARBA00023186"/>
    </source>
</evidence>
<dbReference type="SMART" id="SM00271">
    <property type="entry name" value="DnaJ"/>
    <property type="match status" value="1"/>
</dbReference>
<dbReference type="Pfam" id="PF00226">
    <property type="entry name" value="DnaJ"/>
    <property type="match status" value="1"/>
</dbReference>
<organism evidence="7 8">
    <name type="scientific">Candidatus Collierbacteria bacterium RIFOXYB1_FULL_49_13</name>
    <dbReference type="NCBI Taxonomy" id="1817728"/>
    <lineage>
        <taxon>Bacteria</taxon>
        <taxon>Candidatus Collieribacteriota</taxon>
    </lineage>
</organism>
<dbReference type="GO" id="GO:0051082">
    <property type="term" value="F:unfolded protein binding"/>
    <property type="evidence" value="ECO:0007669"/>
    <property type="project" value="InterPro"/>
</dbReference>
<evidence type="ECO:0000256" key="1">
    <source>
        <dbReference type="ARBA" id="ARBA00022723"/>
    </source>
</evidence>
<dbReference type="SUPFAM" id="SSF49493">
    <property type="entry name" value="HSP40/DnaJ peptide-binding domain"/>
    <property type="match status" value="2"/>
</dbReference>
<dbReference type="PANTHER" id="PTHR43096">
    <property type="entry name" value="DNAJ HOMOLOG 1, MITOCHONDRIAL-RELATED"/>
    <property type="match status" value="1"/>
</dbReference>
<evidence type="ECO:0000313" key="8">
    <source>
        <dbReference type="Proteomes" id="UP000176682"/>
    </source>
</evidence>
<proteinExistence type="predicted"/>
<dbReference type="GO" id="GO:0005737">
    <property type="term" value="C:cytoplasm"/>
    <property type="evidence" value="ECO:0007669"/>
    <property type="project" value="TreeGrafter"/>
</dbReference>
<keyword evidence="3" id="KW-0863">Zinc-finger</keyword>
<dbReference type="InterPro" id="IPR002939">
    <property type="entry name" value="DnaJ_C"/>
</dbReference>
<dbReference type="GO" id="GO:0042026">
    <property type="term" value="P:protein refolding"/>
    <property type="evidence" value="ECO:0007669"/>
    <property type="project" value="TreeGrafter"/>
</dbReference>
<protein>
    <recommendedName>
        <fullName evidence="6">J domain-containing protein</fullName>
    </recommendedName>
</protein>
<evidence type="ECO:0000256" key="2">
    <source>
        <dbReference type="ARBA" id="ARBA00022737"/>
    </source>
</evidence>
<name>A0A1F5FKM0_9BACT</name>
<dbReference type="Gene3D" id="2.60.260.20">
    <property type="entry name" value="Urease metallochaperone UreE, N-terminal domain"/>
    <property type="match status" value="2"/>
</dbReference>
<dbReference type="PANTHER" id="PTHR43096:SF48">
    <property type="entry name" value="CHAPERONE PROTEIN DNAJ"/>
    <property type="match status" value="1"/>
</dbReference>
<dbReference type="PRINTS" id="PR00625">
    <property type="entry name" value="JDOMAIN"/>
</dbReference>
<dbReference type="InterPro" id="IPR018253">
    <property type="entry name" value="DnaJ_domain_CS"/>
</dbReference>
<evidence type="ECO:0000313" key="7">
    <source>
        <dbReference type="EMBL" id="OGD80176.1"/>
    </source>
</evidence>
<feature type="domain" description="J" evidence="6">
    <location>
        <begin position="6"/>
        <end position="70"/>
    </location>
</feature>
<dbReference type="PROSITE" id="PS50076">
    <property type="entry name" value="DNAJ_2"/>
    <property type="match status" value="1"/>
</dbReference>
<dbReference type="Pfam" id="PF01556">
    <property type="entry name" value="DnaJ_C"/>
    <property type="match status" value="1"/>
</dbReference>
<gene>
    <name evidence="7" type="ORF">A2368_03620</name>
</gene>
<dbReference type="AlphaFoldDB" id="A0A1F5FKM0"/>
<comment type="caution">
    <text evidence="7">The sequence shown here is derived from an EMBL/GenBank/DDBJ whole genome shotgun (WGS) entry which is preliminary data.</text>
</comment>
<dbReference type="GO" id="GO:0008270">
    <property type="term" value="F:zinc ion binding"/>
    <property type="evidence" value="ECO:0007669"/>
    <property type="project" value="UniProtKB-KW"/>
</dbReference>
<dbReference type="CDD" id="cd10747">
    <property type="entry name" value="DnaJ_C"/>
    <property type="match status" value="1"/>
</dbReference>
<reference evidence="7 8" key="1">
    <citation type="journal article" date="2016" name="Nat. Commun.">
        <title>Thousands of microbial genomes shed light on interconnected biogeochemical processes in an aquifer system.</title>
        <authorList>
            <person name="Anantharaman K."/>
            <person name="Brown C.T."/>
            <person name="Hug L.A."/>
            <person name="Sharon I."/>
            <person name="Castelle C.J."/>
            <person name="Probst A.J."/>
            <person name="Thomas B.C."/>
            <person name="Singh A."/>
            <person name="Wilkins M.J."/>
            <person name="Karaoz U."/>
            <person name="Brodie E.L."/>
            <person name="Williams K.H."/>
            <person name="Hubbard S.S."/>
            <person name="Banfield J.F."/>
        </authorList>
    </citation>
    <scope>NUCLEOTIDE SEQUENCE [LARGE SCALE GENOMIC DNA]</scope>
</reference>
<sequence length="287" mass="31647">MTNKRDYYSVLGVERSASAAEIKKAYRQKALEFHPDRNKSADAEAKFKEVNEAYEILSNDQKKAAYDRFGHSAFDPSAGSPFTGAGTGRSGPINYTYYSQGSPGDFADAFGGFSDPFDIFESIFGGASPFSRGPQKPHYSLRVSFEEAAKGITKTIVHQGKQHTINIPAGASEGTRIRFTDFDISIDVAPHKTFKRDGYDLYVDQTIPFTLAALGGSITVPTLEKDITIKIRPGTQPNTLLRLSGLGIQRLQSRGKGDLYIRLIVKIPEKLTREQKKLLQQLANISI</sequence>
<dbReference type="InterPro" id="IPR001623">
    <property type="entry name" value="DnaJ_domain"/>
</dbReference>
<keyword evidence="1" id="KW-0479">Metal-binding</keyword>
<keyword evidence="5" id="KW-0143">Chaperone</keyword>
<dbReference type="SUPFAM" id="SSF46565">
    <property type="entry name" value="Chaperone J-domain"/>
    <property type="match status" value="1"/>
</dbReference>
<dbReference type="CDD" id="cd06257">
    <property type="entry name" value="DnaJ"/>
    <property type="match status" value="1"/>
</dbReference>
<dbReference type="InterPro" id="IPR008971">
    <property type="entry name" value="HSP40/DnaJ_pept-bd"/>
</dbReference>
<evidence type="ECO:0000256" key="3">
    <source>
        <dbReference type="ARBA" id="ARBA00022771"/>
    </source>
</evidence>
<keyword evidence="2" id="KW-0677">Repeat</keyword>
<dbReference type="InterPro" id="IPR036869">
    <property type="entry name" value="J_dom_sf"/>
</dbReference>
<dbReference type="Proteomes" id="UP000176682">
    <property type="component" value="Unassembled WGS sequence"/>
</dbReference>
<accession>A0A1F5FKM0</accession>
<dbReference type="FunFam" id="2.60.260.20:FF:000005">
    <property type="entry name" value="Chaperone protein dnaJ 1, mitochondrial"/>
    <property type="match status" value="1"/>
</dbReference>
<evidence type="ECO:0000259" key="6">
    <source>
        <dbReference type="PROSITE" id="PS50076"/>
    </source>
</evidence>
<keyword evidence="4" id="KW-0862">Zinc</keyword>